<keyword evidence="3" id="KW-1185">Reference proteome</keyword>
<sequence>MPQTKPILLMTRPDAASRRFVAKLTGSFTPLFSPLIGISFSGNLPKMADFRGLVFTSAHGVEAYVKAGGPVLPAFTVGNATAMAAANAGFPAQSANGNADDLVKWIADQPGIGPLLHVRGTFAQGDVAARLTSQGITTDESVLYDQPELPPSIDAHRALMGDTPVVAPVFSPRTAALLAKNSIKAPLLVAAMSEAVVKPLVGLHKTELKVAARPESSAMVTLVTELLERACAKD</sequence>
<dbReference type="InterPro" id="IPR036108">
    <property type="entry name" value="4pyrrol_syn_uPrphyn_synt_sf"/>
</dbReference>
<dbReference type="RefSeq" id="WP_097804197.1">
    <property type="nucleotide sequence ID" value="NZ_FXYH01000005.1"/>
</dbReference>
<dbReference type="Gene3D" id="3.40.50.10090">
    <property type="match status" value="1"/>
</dbReference>
<dbReference type="Proteomes" id="UP000220836">
    <property type="component" value="Unassembled WGS sequence"/>
</dbReference>
<dbReference type="SUPFAM" id="SSF69618">
    <property type="entry name" value="HemD-like"/>
    <property type="match status" value="1"/>
</dbReference>
<name>A0A238K8V9_9RHOB</name>
<gene>
    <name evidence="2" type="ORF">PEV8663_01677</name>
</gene>
<evidence type="ECO:0000313" key="3">
    <source>
        <dbReference type="Proteomes" id="UP000220836"/>
    </source>
</evidence>
<organism evidence="2 3">
    <name type="scientific">Pelagimonas varians</name>
    <dbReference type="NCBI Taxonomy" id="696760"/>
    <lineage>
        <taxon>Bacteria</taxon>
        <taxon>Pseudomonadati</taxon>
        <taxon>Pseudomonadota</taxon>
        <taxon>Alphaproteobacteria</taxon>
        <taxon>Rhodobacterales</taxon>
        <taxon>Roseobacteraceae</taxon>
        <taxon>Pelagimonas</taxon>
    </lineage>
</organism>
<dbReference type="CDD" id="cd06578">
    <property type="entry name" value="HemD"/>
    <property type="match status" value="1"/>
</dbReference>
<dbReference type="InterPro" id="IPR003754">
    <property type="entry name" value="4pyrrol_synth_uPrphyn_synth"/>
</dbReference>
<evidence type="ECO:0000259" key="1">
    <source>
        <dbReference type="Pfam" id="PF02602"/>
    </source>
</evidence>
<reference evidence="2 3" key="1">
    <citation type="submission" date="2017-05" db="EMBL/GenBank/DDBJ databases">
        <authorList>
            <person name="Song R."/>
            <person name="Chenine A.L."/>
            <person name="Ruprecht R.M."/>
        </authorList>
    </citation>
    <scope>NUCLEOTIDE SEQUENCE [LARGE SCALE GENOMIC DNA]</scope>
    <source>
        <strain evidence="2 3">CECT 8663</strain>
    </source>
</reference>
<accession>A0A238K8V9</accession>
<proteinExistence type="predicted"/>
<dbReference type="GO" id="GO:0004852">
    <property type="term" value="F:uroporphyrinogen-III synthase activity"/>
    <property type="evidence" value="ECO:0007669"/>
    <property type="project" value="InterPro"/>
</dbReference>
<dbReference type="EMBL" id="FXYH01000005">
    <property type="protein sequence ID" value="SMX39330.1"/>
    <property type="molecule type" value="Genomic_DNA"/>
</dbReference>
<feature type="domain" description="Tetrapyrrole biosynthesis uroporphyrinogen III synthase" evidence="1">
    <location>
        <begin position="28"/>
        <end position="220"/>
    </location>
</feature>
<dbReference type="Pfam" id="PF02602">
    <property type="entry name" value="HEM4"/>
    <property type="match status" value="1"/>
</dbReference>
<dbReference type="AlphaFoldDB" id="A0A238K8V9"/>
<protein>
    <submittedName>
        <fullName evidence="2">Uroporphyrinogen-III synthase</fullName>
    </submittedName>
</protein>
<dbReference type="GO" id="GO:0033014">
    <property type="term" value="P:tetrapyrrole biosynthetic process"/>
    <property type="evidence" value="ECO:0007669"/>
    <property type="project" value="InterPro"/>
</dbReference>
<dbReference type="OrthoDB" id="7204250at2"/>
<evidence type="ECO:0000313" key="2">
    <source>
        <dbReference type="EMBL" id="SMX39330.1"/>
    </source>
</evidence>